<accession>A0A1X1WQX8</accession>
<dbReference type="AlphaFoldDB" id="A0A1X1WQX8"/>
<dbReference type="Proteomes" id="UP000193622">
    <property type="component" value="Unassembled WGS sequence"/>
</dbReference>
<evidence type="ECO:0000313" key="2">
    <source>
        <dbReference type="EMBL" id="ORV89046.1"/>
    </source>
</evidence>
<name>A0A1X1WQX8_MYCIR</name>
<protein>
    <recommendedName>
        <fullName evidence="4">Peptidase M41 domain-containing protein</fullName>
    </recommendedName>
</protein>
<evidence type="ECO:0008006" key="4">
    <source>
        <dbReference type="Google" id="ProtNLM"/>
    </source>
</evidence>
<sequence length="229" mass="23708">MTAEPTITLADLTAVAEQVARAALAAATARPRVPAAATRPSTPTTPRPAPAPKRPPTVADLTARQRQHLEICVHEAGHAVAGVVLGAQLRTAVVSDSRVSGVEGLTSFSDSPHGRDQEIAYAGPWAQARWRAGGRRPTQREMFALFDGGGRSDCGVLTAAGGTHLGHAVQPVIERAWPAVIRVAKQLHRTGEVTQTAVCEALGITDGGGPGSSQLAGLRAGMRPVPPLT</sequence>
<comment type="caution">
    <text evidence="2">The sequence shown here is derived from an EMBL/GenBank/DDBJ whole genome shotgun (WGS) entry which is preliminary data.</text>
</comment>
<gene>
    <name evidence="2" type="ORF">AWC12_10485</name>
</gene>
<reference evidence="2 3" key="1">
    <citation type="submission" date="2016-01" db="EMBL/GenBank/DDBJ databases">
        <title>The new phylogeny of the genus Mycobacterium.</title>
        <authorList>
            <person name="Tarcisio F."/>
            <person name="Conor M."/>
            <person name="Antonella G."/>
            <person name="Elisabetta G."/>
            <person name="Giulia F.S."/>
            <person name="Sara T."/>
            <person name="Anna F."/>
            <person name="Clotilde B."/>
            <person name="Roberto B."/>
            <person name="Veronica D.S."/>
            <person name="Fabio R."/>
            <person name="Monica P."/>
            <person name="Olivier J."/>
            <person name="Enrico T."/>
            <person name="Nicola S."/>
        </authorList>
    </citation>
    <scope>NUCLEOTIDE SEQUENCE [LARGE SCALE GENOMIC DNA]</scope>
    <source>
        <strain evidence="2 3">DSM 45541</strain>
    </source>
</reference>
<evidence type="ECO:0000256" key="1">
    <source>
        <dbReference type="SAM" id="MobiDB-lite"/>
    </source>
</evidence>
<organism evidence="2 3">
    <name type="scientific">Mycolicibacterium iranicum</name>
    <name type="common">Mycobacterium iranicum</name>
    <dbReference type="NCBI Taxonomy" id="912594"/>
    <lineage>
        <taxon>Bacteria</taxon>
        <taxon>Bacillati</taxon>
        <taxon>Actinomycetota</taxon>
        <taxon>Actinomycetes</taxon>
        <taxon>Mycobacteriales</taxon>
        <taxon>Mycobacteriaceae</taxon>
        <taxon>Mycolicibacterium</taxon>
    </lineage>
</organism>
<dbReference type="RefSeq" id="WP_085173933.1">
    <property type="nucleotide sequence ID" value="NZ_LQPC01000027.1"/>
</dbReference>
<feature type="compositionally biased region" description="Low complexity" evidence="1">
    <location>
        <begin position="26"/>
        <end position="42"/>
    </location>
</feature>
<evidence type="ECO:0000313" key="3">
    <source>
        <dbReference type="Proteomes" id="UP000193622"/>
    </source>
</evidence>
<dbReference type="EMBL" id="LQPC01000027">
    <property type="protein sequence ID" value="ORV89046.1"/>
    <property type="molecule type" value="Genomic_DNA"/>
</dbReference>
<proteinExistence type="predicted"/>
<feature type="region of interest" description="Disordered" evidence="1">
    <location>
        <begin position="26"/>
        <end position="57"/>
    </location>
</feature>
<feature type="region of interest" description="Disordered" evidence="1">
    <location>
        <begin position="210"/>
        <end position="229"/>
    </location>
</feature>
<feature type="compositionally biased region" description="Pro residues" evidence="1">
    <location>
        <begin position="43"/>
        <end position="55"/>
    </location>
</feature>